<comment type="caution">
    <text evidence="2">The sequence shown here is derived from an EMBL/GenBank/DDBJ whole genome shotgun (WGS) entry which is preliminary data.</text>
</comment>
<dbReference type="EMBL" id="LFBV01000014">
    <property type="protein sequence ID" value="OKH88493.1"/>
    <property type="molecule type" value="Genomic_DNA"/>
</dbReference>
<dbReference type="Proteomes" id="UP000186455">
    <property type="component" value="Unassembled WGS sequence"/>
</dbReference>
<evidence type="ECO:0008006" key="4">
    <source>
        <dbReference type="Google" id="ProtNLM"/>
    </source>
</evidence>
<evidence type="ECO:0000256" key="1">
    <source>
        <dbReference type="SAM" id="MobiDB-lite"/>
    </source>
</evidence>
<dbReference type="RefSeq" id="WP_073796030.1">
    <property type="nucleotide sequence ID" value="NZ_CP108638.1"/>
</dbReference>
<evidence type="ECO:0000313" key="2">
    <source>
        <dbReference type="EMBL" id="OKH88493.1"/>
    </source>
</evidence>
<feature type="compositionally biased region" description="Acidic residues" evidence="1">
    <location>
        <begin position="1"/>
        <end position="11"/>
    </location>
</feature>
<dbReference type="STRING" id="1048205.AB852_36555"/>
<accession>A0A1Q4USH9</accession>
<reference evidence="2 3" key="1">
    <citation type="submission" date="2015-06" db="EMBL/GenBank/DDBJ databases">
        <title>Cloning and characterization of the uncialamcin biosynthetic gene cluster.</title>
        <authorList>
            <person name="Yan X."/>
            <person name="Huang T."/>
            <person name="Ge H."/>
            <person name="Shen B."/>
        </authorList>
    </citation>
    <scope>NUCLEOTIDE SEQUENCE [LARGE SCALE GENOMIC DNA]</scope>
    <source>
        <strain evidence="2 3">DCA2648</strain>
    </source>
</reference>
<organism evidence="2 3">
    <name type="scientific">Streptomyces uncialis</name>
    <dbReference type="NCBI Taxonomy" id="1048205"/>
    <lineage>
        <taxon>Bacteria</taxon>
        <taxon>Bacillati</taxon>
        <taxon>Actinomycetota</taxon>
        <taxon>Actinomycetes</taxon>
        <taxon>Kitasatosporales</taxon>
        <taxon>Streptomycetaceae</taxon>
        <taxon>Streptomyces</taxon>
    </lineage>
</organism>
<keyword evidence="3" id="KW-1185">Reference proteome</keyword>
<protein>
    <recommendedName>
        <fullName evidence="4">SseB protein N-terminal domain-containing protein</fullName>
    </recommendedName>
</protein>
<dbReference type="NCBIfam" id="NF042914">
    <property type="entry name" value="SAV915_dom"/>
    <property type="match status" value="1"/>
</dbReference>
<sequence>MPDTPLTDDPEPAERTPAGPPRTLYVPVRPGSAGCSARMFRTPLGERTAVGFTSADRLVAALGGGQPWVRLAATALRALTAPLGVARITVDPAFVAPVVTPVIPVAPVRAAALVEV</sequence>
<evidence type="ECO:0000313" key="3">
    <source>
        <dbReference type="Proteomes" id="UP000186455"/>
    </source>
</evidence>
<name>A0A1Q4USH9_9ACTN</name>
<gene>
    <name evidence="2" type="ORF">AB852_36555</name>
</gene>
<feature type="region of interest" description="Disordered" evidence="1">
    <location>
        <begin position="1"/>
        <end position="27"/>
    </location>
</feature>
<dbReference type="AlphaFoldDB" id="A0A1Q4USH9"/>
<dbReference type="InterPro" id="IPR049975">
    <property type="entry name" value="SAV_915-like_dom"/>
</dbReference>
<proteinExistence type="predicted"/>